<reference evidence="1 2" key="1">
    <citation type="submission" date="2020-01" db="EMBL/GenBank/DDBJ databases">
        <title>Patterns of diversity and host range of bacteriophage communities associated with bean-nodulatin bacteria.</title>
        <authorList>
            <person name="Vann Cauwenberghe J."/>
            <person name="Santamaria R.I."/>
            <person name="Bustos P."/>
            <person name="Juarez S."/>
            <person name="Gonzalez V."/>
        </authorList>
    </citation>
    <scope>NUCLEOTIDE SEQUENCE [LARGE SCALE GENOMIC DNA]</scope>
    <source>
        <strain evidence="2">RHph</strain>
    </source>
</reference>
<dbReference type="Proteomes" id="UP000655883">
    <property type="component" value="Segment"/>
</dbReference>
<gene>
    <name evidence="1" type="ORF">EVB97_263</name>
</gene>
<evidence type="ECO:0000313" key="1">
    <source>
        <dbReference type="EMBL" id="QIG72821.1"/>
    </source>
</evidence>
<name>A0A7S5R814_9CAUD</name>
<accession>A0A7S5R814</accession>
<keyword evidence="2" id="KW-1185">Reference proteome</keyword>
<sequence length="79" mass="9269">MKHLLEKATTLIKQSNKLTLEYRKSPDELKSKTQEIVKHFLEFNEIESKEDFIDQLSSKSEETGNMDYLSAAEIIREYS</sequence>
<protein>
    <submittedName>
        <fullName evidence="1">Uncharacterized protein</fullName>
    </submittedName>
</protein>
<dbReference type="EMBL" id="MN988525">
    <property type="protein sequence ID" value="QIG72821.1"/>
    <property type="molecule type" value="Genomic_DNA"/>
</dbReference>
<proteinExistence type="predicted"/>
<evidence type="ECO:0000313" key="2">
    <source>
        <dbReference type="Proteomes" id="UP000655883"/>
    </source>
</evidence>
<organism evidence="1 2">
    <name type="scientific">Rhizobium phage RHph_Y65</name>
    <dbReference type="NCBI Taxonomy" id="2509785"/>
    <lineage>
        <taxon>Viruses</taxon>
        <taxon>Duplodnaviria</taxon>
        <taxon>Heunggongvirae</taxon>
        <taxon>Uroviricota</taxon>
        <taxon>Caudoviricetes</taxon>
        <taxon>Kleczkowskaviridae</taxon>
        <taxon>Cuauhnahuacvirus</taxon>
        <taxon>Cuauhnahuacvirus Y65</taxon>
    </lineage>
</organism>